<feature type="compositionally biased region" description="Polar residues" evidence="1">
    <location>
        <begin position="862"/>
        <end position="882"/>
    </location>
</feature>
<sequence>MNLKSKTTAQPSASKLNRTIHYQDAAGHAIDGLLDEVQSVTRTITKHMSDFDNQQVGPDEVSTDRSWEAVPVDSVTADKKYRVKEILDGQGNVLNSDTIPAQTDFDENTTDSKYTVVYEDNVQSFGPEDANLPSAVDKSQLTKTLSRTVQSVDDNENQKEISSKTEQVKYQRQAIYDYATEKVTGYTDWQPVDANQPGFEKEDIPETIQDGQYQQATSQADSLAADTTSQDDISNGNNPATVVLHYVHVQKPVDTSTDAKDTTRTVKRIVHLRDANKGQEIDADNLASRTVTVNYTRTGTMDQVTKAFTPTSGWQAEQNMTTLAGFTAPDLTKEGYESPAPSQTAALTPSEDEVETSKVYDQWIDYQEKVDTFSADSQSLPTGVTKVDLQKSATRTFHFKSADGQQDFGQDTQTVTFTRTAQYNEVTKQVTYGDWQADAQSKGNFVAYNWPESQADGKYVLAENSAKQTPAESLNPDSVTAGQNEDVTVLYEHAHLQAPDEQLKRTVTRTIHLQVAGTGAKAGDNLVSAIHYHRTGYVDAVKNVFVSESGWVKDDGQEDFGQVTAPDLSQAGYENPDPADVPAINLSQDDHDIDQNKNFEQTVVYTEKAQDFGPNDANLPAGVNASDLTKTVQRTIHFKDEDDANAKELGQLTQTITYSRKALFNLAKKQVDGYTPWVADASSNGRFAAYSPEAKLSDGRYVLASQAVSEESPDAQTVVNGTVENVTVNYRHAHLEASDDQLKRTVSRIVHLYDQKSGQEIDQAHLADRTATLIYERSGYVDAVTSDFVKTSDWQLIAGEQPVISGLKAPDLSADNYQLTGKSVTADITPSETDIEQNKTFDQRLDYVQKTPEGDGGKGNNPDRQPNGDSGNNPDNQSNNGQDVKPNGQPADSSNEPSRTDTGANANQVAGNGDGALAGTALRTTMAQAGARADIAAAQAKENAEEQAAIRRSKESSKVSQGKRATNQDKHSKGQSASKHGKRIKPTGESKKTTGGASRKQTLSLAAATILPVTVIAYFILKERK</sequence>
<feature type="compositionally biased region" description="Polar residues" evidence="1">
    <location>
        <begin position="890"/>
        <end position="910"/>
    </location>
</feature>
<reference evidence="4 5" key="1">
    <citation type="submission" date="2020-02" db="EMBL/GenBank/DDBJ databases">
        <title>Fructobacillus sp. isolated from paper mulberry of Taiwan.</title>
        <authorList>
            <person name="Lin S.-T."/>
        </authorList>
    </citation>
    <scope>NUCLEOTIDE SEQUENCE [LARGE SCALE GENOMIC DNA]</scope>
    <source>
        <strain evidence="4 5">S1-1</strain>
    </source>
</reference>
<feature type="domain" description="Mub B2-like" evidence="3">
    <location>
        <begin position="624"/>
        <end position="712"/>
    </location>
</feature>
<feature type="region of interest" description="Disordered" evidence="1">
    <location>
        <begin position="332"/>
        <end position="354"/>
    </location>
</feature>
<feature type="transmembrane region" description="Helical" evidence="2">
    <location>
        <begin position="1003"/>
        <end position="1021"/>
    </location>
</feature>
<evidence type="ECO:0000313" key="4">
    <source>
        <dbReference type="EMBL" id="MBS9337189.1"/>
    </source>
</evidence>
<evidence type="ECO:0000256" key="2">
    <source>
        <dbReference type="SAM" id="Phobius"/>
    </source>
</evidence>
<feature type="domain" description="Mub B2-like" evidence="3">
    <location>
        <begin position="257"/>
        <end position="360"/>
    </location>
</feature>
<keyword evidence="2" id="KW-0812">Transmembrane</keyword>
<dbReference type="RefSeq" id="WP_213820877.1">
    <property type="nucleotide sequence ID" value="NZ_JAAMFL010000003.1"/>
</dbReference>
<accession>A0ABS5QVG2</accession>
<feature type="domain" description="Mub B2-like" evidence="3">
    <location>
        <begin position="501"/>
        <end position="601"/>
    </location>
</feature>
<keyword evidence="2" id="KW-0472">Membrane</keyword>
<proteinExistence type="predicted"/>
<gene>
    <name evidence="4" type="ORF">G6R30_01740</name>
</gene>
<comment type="caution">
    <text evidence="4">The sequence shown here is derived from an EMBL/GenBank/DDBJ whole genome shotgun (WGS) entry which is preliminary data.</text>
</comment>
<keyword evidence="5" id="KW-1185">Reference proteome</keyword>
<organism evidence="4 5">
    <name type="scientific">Fructobacillus parabroussonetiae</name>
    <dbReference type="NCBI Taxonomy" id="2713174"/>
    <lineage>
        <taxon>Bacteria</taxon>
        <taxon>Bacillati</taxon>
        <taxon>Bacillota</taxon>
        <taxon>Bacilli</taxon>
        <taxon>Lactobacillales</taxon>
        <taxon>Lactobacillaceae</taxon>
        <taxon>Fructobacillus</taxon>
    </lineage>
</organism>
<name>A0ABS5QVG2_9LACO</name>
<feature type="region of interest" description="Disordered" evidence="1">
    <location>
        <begin position="849"/>
        <end position="916"/>
    </location>
</feature>
<protein>
    <recommendedName>
        <fullName evidence="3">Mub B2-like domain-containing protein</fullName>
    </recommendedName>
</protein>
<evidence type="ECO:0000256" key="1">
    <source>
        <dbReference type="SAM" id="MobiDB-lite"/>
    </source>
</evidence>
<dbReference type="InterPro" id="IPR041495">
    <property type="entry name" value="Mub_B2"/>
</dbReference>
<evidence type="ECO:0000313" key="5">
    <source>
        <dbReference type="Proteomes" id="UP001519503"/>
    </source>
</evidence>
<evidence type="ECO:0000259" key="3">
    <source>
        <dbReference type="Pfam" id="PF17966"/>
    </source>
</evidence>
<dbReference type="Gene3D" id="2.60.40.4300">
    <property type="match status" value="7"/>
</dbReference>
<feature type="domain" description="Mub B2-like" evidence="3">
    <location>
        <begin position="385"/>
        <end position="453"/>
    </location>
</feature>
<dbReference type="EMBL" id="JAAMFL010000003">
    <property type="protein sequence ID" value="MBS9337189.1"/>
    <property type="molecule type" value="Genomic_DNA"/>
</dbReference>
<dbReference type="Proteomes" id="UP001519503">
    <property type="component" value="Unassembled WGS sequence"/>
</dbReference>
<feature type="domain" description="Mub B2-like" evidence="3">
    <location>
        <begin position="739"/>
        <end position="841"/>
    </location>
</feature>
<dbReference type="Pfam" id="PF17966">
    <property type="entry name" value="Muc_B2"/>
    <property type="match status" value="5"/>
</dbReference>
<feature type="region of interest" description="Disordered" evidence="1">
    <location>
        <begin position="944"/>
        <end position="1000"/>
    </location>
</feature>
<keyword evidence="2" id="KW-1133">Transmembrane helix</keyword>
<feature type="compositionally biased region" description="Basic and acidic residues" evidence="1">
    <location>
        <begin position="944"/>
        <end position="957"/>
    </location>
</feature>